<dbReference type="Gramene" id="ONIVA06G21800.1">
    <property type="protein sequence ID" value="ONIVA06G21800.1"/>
    <property type="gene ID" value="ONIVA06G21800"/>
</dbReference>
<reference evidence="1" key="2">
    <citation type="submission" date="2018-04" db="EMBL/GenBank/DDBJ databases">
        <title>OnivRS2 (Oryza nivara Reference Sequence Version 2).</title>
        <authorList>
            <person name="Zhang J."/>
            <person name="Kudrna D."/>
            <person name="Lee S."/>
            <person name="Talag J."/>
            <person name="Rajasekar S."/>
            <person name="Welchert J."/>
            <person name="Hsing Y.-I."/>
            <person name="Wing R.A."/>
        </authorList>
    </citation>
    <scope>NUCLEOTIDE SEQUENCE [LARGE SCALE GENOMIC DNA]</scope>
    <source>
        <strain evidence="1">SL10</strain>
    </source>
</reference>
<protein>
    <submittedName>
        <fullName evidence="1">Uncharacterized protein</fullName>
    </submittedName>
</protein>
<dbReference type="OMA" id="MAHRCHS"/>
<dbReference type="HOGENOM" id="CLU_1996191_0_0_1"/>
<name>A0A0E0HSD6_ORYNI</name>
<organism evidence="1">
    <name type="scientific">Oryza nivara</name>
    <name type="common">Indian wild rice</name>
    <name type="synonym">Oryza sativa f. spontanea</name>
    <dbReference type="NCBI Taxonomy" id="4536"/>
    <lineage>
        <taxon>Eukaryota</taxon>
        <taxon>Viridiplantae</taxon>
        <taxon>Streptophyta</taxon>
        <taxon>Embryophyta</taxon>
        <taxon>Tracheophyta</taxon>
        <taxon>Spermatophyta</taxon>
        <taxon>Magnoliopsida</taxon>
        <taxon>Liliopsida</taxon>
        <taxon>Poales</taxon>
        <taxon>Poaceae</taxon>
        <taxon>BOP clade</taxon>
        <taxon>Oryzoideae</taxon>
        <taxon>Oryzeae</taxon>
        <taxon>Oryzinae</taxon>
        <taxon>Oryza</taxon>
    </lineage>
</organism>
<evidence type="ECO:0000313" key="2">
    <source>
        <dbReference type="Proteomes" id="UP000006591"/>
    </source>
</evidence>
<dbReference type="EnsemblPlants" id="ONIVA06G21800.1">
    <property type="protein sequence ID" value="ONIVA06G21800.1"/>
    <property type="gene ID" value="ONIVA06G21800"/>
</dbReference>
<accession>A0A0E0HSD6</accession>
<sequence length="133" mass="14712">MKGFEGLLIVDVRDGELVLAPLPHIPPPCLSQSVACLGAHWQSRRRTRKRERVENGEMDLAGVARRAPMAHRCHSLDSHGSASSHASIGSITLTSPLDLRLLPWACPVHRSSPMSLELCRQRPIPIDHSFFPI</sequence>
<proteinExistence type="predicted"/>
<evidence type="ECO:0000313" key="1">
    <source>
        <dbReference type="EnsemblPlants" id="ONIVA06G21800.1"/>
    </source>
</evidence>
<dbReference type="Proteomes" id="UP000006591">
    <property type="component" value="Chromosome 6"/>
</dbReference>
<dbReference type="AlphaFoldDB" id="A0A0E0HSD6"/>
<keyword evidence="2" id="KW-1185">Reference proteome</keyword>
<reference evidence="1" key="1">
    <citation type="submission" date="2015-04" db="UniProtKB">
        <authorList>
            <consortium name="EnsemblPlants"/>
        </authorList>
    </citation>
    <scope>IDENTIFICATION</scope>
    <source>
        <strain evidence="1">SL10</strain>
    </source>
</reference>